<gene>
    <name evidence="1" type="ORF">LSAT_V11C400179920</name>
</gene>
<dbReference type="AlphaFoldDB" id="A0A9R1VUY2"/>
<evidence type="ECO:0000313" key="2">
    <source>
        <dbReference type="Proteomes" id="UP000235145"/>
    </source>
</evidence>
<keyword evidence="2" id="KW-1185">Reference proteome</keyword>
<protein>
    <submittedName>
        <fullName evidence="1">Uncharacterized protein</fullName>
    </submittedName>
</protein>
<comment type="caution">
    <text evidence="1">The sequence shown here is derived from an EMBL/GenBank/DDBJ whole genome shotgun (WGS) entry which is preliminary data.</text>
</comment>
<sequence length="217" mass="24791">MDLIVIDNGGNTIKEAEVEVGIITRKEIHVLNLKLVTYFEHINEVEFGDGNKDGEFTFAEFEIGDKFEEINADEFGGDSGYESSESDNIYFSIENENILDDVEFEMNDFKYNFDRDAEWVGEENEVGELNKVLNNEVLYSRSSLDEADKNDEANLNFMLSRQEGNFILKKKIDKNRVRVVCRGTIVKLGNLENSGEGQQEVNNGDEEKFSWKNGNVI</sequence>
<accession>A0A9R1VUY2</accession>
<proteinExistence type="predicted"/>
<name>A0A9R1VUY2_LACSA</name>
<evidence type="ECO:0000313" key="1">
    <source>
        <dbReference type="EMBL" id="KAJ0211743.1"/>
    </source>
</evidence>
<dbReference type="EMBL" id="NBSK02000004">
    <property type="protein sequence ID" value="KAJ0211743.1"/>
    <property type="molecule type" value="Genomic_DNA"/>
</dbReference>
<reference evidence="1 2" key="1">
    <citation type="journal article" date="2017" name="Nat. Commun.">
        <title>Genome assembly with in vitro proximity ligation data and whole-genome triplication in lettuce.</title>
        <authorList>
            <person name="Reyes-Chin-Wo S."/>
            <person name="Wang Z."/>
            <person name="Yang X."/>
            <person name="Kozik A."/>
            <person name="Arikit S."/>
            <person name="Song C."/>
            <person name="Xia L."/>
            <person name="Froenicke L."/>
            <person name="Lavelle D.O."/>
            <person name="Truco M.J."/>
            <person name="Xia R."/>
            <person name="Zhu S."/>
            <person name="Xu C."/>
            <person name="Xu H."/>
            <person name="Xu X."/>
            <person name="Cox K."/>
            <person name="Korf I."/>
            <person name="Meyers B.C."/>
            <person name="Michelmore R.W."/>
        </authorList>
    </citation>
    <scope>NUCLEOTIDE SEQUENCE [LARGE SCALE GENOMIC DNA]</scope>
    <source>
        <strain evidence="2">cv. Salinas</strain>
        <tissue evidence="1">Seedlings</tissue>
    </source>
</reference>
<organism evidence="1 2">
    <name type="scientific">Lactuca sativa</name>
    <name type="common">Garden lettuce</name>
    <dbReference type="NCBI Taxonomy" id="4236"/>
    <lineage>
        <taxon>Eukaryota</taxon>
        <taxon>Viridiplantae</taxon>
        <taxon>Streptophyta</taxon>
        <taxon>Embryophyta</taxon>
        <taxon>Tracheophyta</taxon>
        <taxon>Spermatophyta</taxon>
        <taxon>Magnoliopsida</taxon>
        <taxon>eudicotyledons</taxon>
        <taxon>Gunneridae</taxon>
        <taxon>Pentapetalae</taxon>
        <taxon>asterids</taxon>
        <taxon>campanulids</taxon>
        <taxon>Asterales</taxon>
        <taxon>Asteraceae</taxon>
        <taxon>Cichorioideae</taxon>
        <taxon>Cichorieae</taxon>
        <taxon>Lactucinae</taxon>
        <taxon>Lactuca</taxon>
    </lineage>
</organism>
<dbReference type="Proteomes" id="UP000235145">
    <property type="component" value="Unassembled WGS sequence"/>
</dbReference>